<sequence>MTPPNVNHKTGVRYGVALAQNHLLLMEEILDQGVNESLEMAINEALTTTDKLYEYVSEAFLIALYDDVKENIIQQWEEEEDEYSYTDENGNEFHLFWLSGAPHIQCMKTNRIVWVRSLCSPCVPNAGDLDNPFADKYLSGLRYNCYGVPEQYIEEDES</sequence>
<dbReference type="EMBL" id="LAZR01009399">
    <property type="protein sequence ID" value="KKM72828.1"/>
    <property type="molecule type" value="Genomic_DNA"/>
</dbReference>
<dbReference type="AlphaFoldDB" id="A0A0F9JT29"/>
<protein>
    <submittedName>
        <fullName evidence="1">Uncharacterized protein</fullName>
    </submittedName>
</protein>
<proteinExistence type="predicted"/>
<accession>A0A0F9JT29</accession>
<name>A0A0F9JT29_9ZZZZ</name>
<reference evidence="1" key="1">
    <citation type="journal article" date="2015" name="Nature">
        <title>Complex archaea that bridge the gap between prokaryotes and eukaryotes.</title>
        <authorList>
            <person name="Spang A."/>
            <person name="Saw J.H."/>
            <person name="Jorgensen S.L."/>
            <person name="Zaremba-Niedzwiedzka K."/>
            <person name="Martijn J."/>
            <person name="Lind A.E."/>
            <person name="van Eijk R."/>
            <person name="Schleper C."/>
            <person name="Guy L."/>
            <person name="Ettema T.J."/>
        </authorList>
    </citation>
    <scope>NUCLEOTIDE SEQUENCE</scope>
</reference>
<organism evidence="1">
    <name type="scientific">marine sediment metagenome</name>
    <dbReference type="NCBI Taxonomy" id="412755"/>
    <lineage>
        <taxon>unclassified sequences</taxon>
        <taxon>metagenomes</taxon>
        <taxon>ecological metagenomes</taxon>
    </lineage>
</organism>
<evidence type="ECO:0000313" key="1">
    <source>
        <dbReference type="EMBL" id="KKM72828.1"/>
    </source>
</evidence>
<gene>
    <name evidence="1" type="ORF">LCGC14_1416540</name>
</gene>
<comment type="caution">
    <text evidence="1">The sequence shown here is derived from an EMBL/GenBank/DDBJ whole genome shotgun (WGS) entry which is preliminary data.</text>
</comment>